<comment type="caution">
    <text evidence="1">The sequence shown here is derived from an EMBL/GenBank/DDBJ whole genome shotgun (WGS) entry which is preliminary data.</text>
</comment>
<organism evidence="1 2">
    <name type="scientific">Russula earlei</name>
    <dbReference type="NCBI Taxonomy" id="71964"/>
    <lineage>
        <taxon>Eukaryota</taxon>
        <taxon>Fungi</taxon>
        <taxon>Dikarya</taxon>
        <taxon>Basidiomycota</taxon>
        <taxon>Agaricomycotina</taxon>
        <taxon>Agaricomycetes</taxon>
        <taxon>Russulales</taxon>
        <taxon>Russulaceae</taxon>
        <taxon>Russula</taxon>
    </lineage>
</organism>
<name>A0ACC0UKF6_9AGAM</name>
<gene>
    <name evidence="1" type="ORF">F5148DRAFT_1164550</name>
</gene>
<dbReference type="Proteomes" id="UP001207468">
    <property type="component" value="Unassembled WGS sequence"/>
</dbReference>
<dbReference type="EMBL" id="JAGFNK010000011">
    <property type="protein sequence ID" value="KAI9512178.1"/>
    <property type="molecule type" value="Genomic_DNA"/>
</dbReference>
<keyword evidence="2" id="KW-1185">Reference proteome</keyword>
<sequence length="243" mass="26339">MTVLFKNLRALGYVTVLFLAGGVLGIASYLAHQFLPHTRLSYTVYSLVAPSYTVAVLLIVLLFGSRPSIDAFFLLIMAISWLALAAWTSDVNGPADCFALGSSRTMTAHGTISSKAFCYQAKIIEGVSWAIFIILLLFLMFLIALTNRAQVLGWPDIWQDDILDVPWFGEYPGYPGVPFYPPNPGGPVQVTSTVPAPGAQIVGNGTVIQQQAGHSVIIWPSANGEPHRYEQRPGIVTHSTLSS</sequence>
<reference evidence="1" key="1">
    <citation type="submission" date="2021-03" db="EMBL/GenBank/DDBJ databases">
        <title>Evolutionary priming and transition to the ectomycorrhizal habit in an iconic lineage of mushroom-forming fungi: is preadaptation a requirement?</title>
        <authorList>
            <consortium name="DOE Joint Genome Institute"/>
            <person name="Looney B.P."/>
            <person name="Miyauchi S."/>
            <person name="Morin E."/>
            <person name="Drula E."/>
            <person name="Courty P.E."/>
            <person name="Chicoki N."/>
            <person name="Fauchery L."/>
            <person name="Kohler A."/>
            <person name="Kuo A."/>
            <person name="LaButti K."/>
            <person name="Pangilinan J."/>
            <person name="Lipzen A."/>
            <person name="Riley R."/>
            <person name="Andreopoulos W."/>
            <person name="He G."/>
            <person name="Johnson J."/>
            <person name="Barry K.W."/>
            <person name="Grigoriev I.V."/>
            <person name="Nagy L."/>
            <person name="Hibbett D."/>
            <person name="Henrissat B."/>
            <person name="Matheny P.B."/>
            <person name="Labbe J."/>
            <person name="Martin A.F."/>
        </authorList>
    </citation>
    <scope>NUCLEOTIDE SEQUENCE</scope>
    <source>
        <strain evidence="1">BPL698</strain>
    </source>
</reference>
<accession>A0ACC0UKF6</accession>
<evidence type="ECO:0000313" key="1">
    <source>
        <dbReference type="EMBL" id="KAI9512178.1"/>
    </source>
</evidence>
<evidence type="ECO:0000313" key="2">
    <source>
        <dbReference type="Proteomes" id="UP001207468"/>
    </source>
</evidence>
<protein>
    <submittedName>
        <fullName evidence="1">Uncharacterized protein</fullName>
    </submittedName>
</protein>
<proteinExistence type="predicted"/>